<evidence type="ECO:0000313" key="12">
    <source>
        <dbReference type="EMBL" id="QSB12925.1"/>
    </source>
</evidence>
<dbReference type="NCBIfam" id="TIGR00876">
    <property type="entry name" value="tal_mycobact"/>
    <property type="match status" value="1"/>
</dbReference>
<dbReference type="PROSITE" id="PS01054">
    <property type="entry name" value="TRANSALDOLASE_1"/>
    <property type="match status" value="1"/>
</dbReference>
<evidence type="ECO:0000256" key="11">
    <source>
        <dbReference type="HAMAP-Rule" id="MF_00493"/>
    </source>
</evidence>
<evidence type="ECO:0000313" key="13">
    <source>
        <dbReference type="Proteomes" id="UP000662857"/>
    </source>
</evidence>
<dbReference type="CDD" id="cd00955">
    <property type="entry name" value="Transaldolase_like"/>
    <property type="match status" value="1"/>
</dbReference>
<dbReference type="RefSeq" id="WP_239674971.1">
    <property type="nucleotide sequence ID" value="NZ_CP070499.1"/>
</dbReference>
<evidence type="ECO:0000256" key="1">
    <source>
        <dbReference type="ARBA" id="ARBA00003518"/>
    </source>
</evidence>
<evidence type="ECO:0000256" key="10">
    <source>
        <dbReference type="ARBA" id="ARBA00048810"/>
    </source>
</evidence>
<dbReference type="GO" id="GO:0006098">
    <property type="term" value="P:pentose-phosphate shunt"/>
    <property type="evidence" value="ECO:0007669"/>
    <property type="project" value="UniProtKB-UniRule"/>
</dbReference>
<organism evidence="12 13">
    <name type="scientific">Natronosporangium hydrolyticum</name>
    <dbReference type="NCBI Taxonomy" id="2811111"/>
    <lineage>
        <taxon>Bacteria</taxon>
        <taxon>Bacillati</taxon>
        <taxon>Actinomycetota</taxon>
        <taxon>Actinomycetes</taxon>
        <taxon>Micromonosporales</taxon>
        <taxon>Micromonosporaceae</taxon>
        <taxon>Natronosporangium</taxon>
    </lineage>
</organism>
<keyword evidence="13" id="KW-1185">Reference proteome</keyword>
<evidence type="ECO:0000256" key="4">
    <source>
        <dbReference type="ARBA" id="ARBA00008426"/>
    </source>
</evidence>
<dbReference type="GO" id="GO:0004801">
    <property type="term" value="F:transaldolase activity"/>
    <property type="evidence" value="ECO:0007669"/>
    <property type="project" value="UniProtKB-UniRule"/>
</dbReference>
<dbReference type="EC" id="2.2.1.2" evidence="5 11"/>
<evidence type="ECO:0000256" key="5">
    <source>
        <dbReference type="ARBA" id="ARBA00013151"/>
    </source>
</evidence>
<dbReference type="GO" id="GO:0005975">
    <property type="term" value="P:carbohydrate metabolic process"/>
    <property type="evidence" value="ECO:0007669"/>
    <property type="project" value="InterPro"/>
</dbReference>
<gene>
    <name evidence="11 12" type="primary">tal</name>
    <name evidence="12" type="ORF">JQS43_14725</name>
</gene>
<dbReference type="Gene3D" id="3.20.20.70">
    <property type="entry name" value="Aldolase class I"/>
    <property type="match status" value="1"/>
</dbReference>
<comment type="function">
    <text evidence="1 11">Transaldolase is important for the balance of metabolites in the pentose-phosphate pathway.</text>
</comment>
<keyword evidence="6 11" id="KW-0963">Cytoplasm</keyword>
<comment type="similarity">
    <text evidence="4 11">Belongs to the transaldolase family. Type 2 subfamily.</text>
</comment>
<evidence type="ECO:0000256" key="6">
    <source>
        <dbReference type="ARBA" id="ARBA00022490"/>
    </source>
</evidence>
<keyword evidence="7 11" id="KW-0808">Transferase</keyword>
<sequence length="368" mass="40208">MTDRLGELSDAGVAVWLDDLSRERLASGELEQLRAEQHLVGVTTNPTIFAKALSSSELYHAPLRELAVRGVSVDEAARMITTYDVRWACDVMQPAYEATGGLDGRVSIEVDPRLAYRAEPTEAEAKALWWLVDRPNLYIKIPATEAGLPAITAALAAGLSVNVTLIFSLQRYQQVMEAFLTGLEQAREAGHDLSTIASVASFFVSRVDTEVDKRLQAIGGPAAEALLGKAAIANAQLAYQRYERTFDSDRWRALAAAGARPQRPLWASTSVKDPAYRDTAYVEKLVAPGVVNTMPEETLRAFADHGETRPDAVTGAYDAAQRVLDQLAEQGIDYDDVVATLEREGVEKFEASWQELLKTVETQLGAAR</sequence>
<accession>A0A895Y9D6</accession>
<comment type="subcellular location">
    <subcellularLocation>
        <location evidence="2 11">Cytoplasm</location>
    </subcellularLocation>
</comment>
<feature type="active site" description="Schiff-base intermediate with substrate" evidence="11">
    <location>
        <position position="140"/>
    </location>
</feature>
<comment type="pathway">
    <text evidence="3 11">Carbohydrate degradation; pentose phosphate pathway; D-glyceraldehyde 3-phosphate and beta-D-fructose 6-phosphate from D-ribose 5-phosphate and D-xylulose 5-phosphate (non-oxidative stage): step 2/3.</text>
</comment>
<protein>
    <recommendedName>
        <fullName evidence="5 11">Transaldolase</fullName>
        <ecNumber evidence="5 11">2.2.1.2</ecNumber>
    </recommendedName>
</protein>
<dbReference type="Pfam" id="PF00923">
    <property type="entry name" value="TAL_FSA"/>
    <property type="match status" value="1"/>
</dbReference>
<dbReference type="NCBIfam" id="NF002881">
    <property type="entry name" value="PRK03343.1"/>
    <property type="match status" value="1"/>
</dbReference>
<evidence type="ECO:0000256" key="7">
    <source>
        <dbReference type="ARBA" id="ARBA00022679"/>
    </source>
</evidence>
<dbReference type="HAMAP" id="MF_00493">
    <property type="entry name" value="Transaldolase_2"/>
    <property type="match status" value="1"/>
</dbReference>
<dbReference type="KEGG" id="nhy:JQS43_14725"/>
<keyword evidence="9 11" id="KW-0704">Schiff base</keyword>
<dbReference type="InterPro" id="IPR001585">
    <property type="entry name" value="TAL/FSA"/>
</dbReference>
<dbReference type="InterPro" id="IPR004732">
    <property type="entry name" value="Transaldolase_2"/>
</dbReference>
<dbReference type="AlphaFoldDB" id="A0A895Y9D6"/>
<proteinExistence type="inferred from homology"/>
<evidence type="ECO:0000256" key="8">
    <source>
        <dbReference type="ARBA" id="ARBA00023126"/>
    </source>
</evidence>
<dbReference type="PIRSF" id="PIRSF036915">
    <property type="entry name" value="Trnald_Bac_Plnt"/>
    <property type="match status" value="1"/>
</dbReference>
<keyword evidence="8 11" id="KW-0570">Pentose shunt</keyword>
<name>A0A895Y9D6_9ACTN</name>
<dbReference type="EMBL" id="CP070499">
    <property type="protein sequence ID" value="QSB12925.1"/>
    <property type="molecule type" value="Genomic_DNA"/>
</dbReference>
<evidence type="ECO:0000256" key="3">
    <source>
        <dbReference type="ARBA" id="ARBA00004857"/>
    </source>
</evidence>
<dbReference type="Proteomes" id="UP000662857">
    <property type="component" value="Chromosome"/>
</dbReference>
<dbReference type="PANTHER" id="PTHR10683:SF31">
    <property type="entry name" value="TRANSALDOLASE"/>
    <property type="match status" value="1"/>
</dbReference>
<dbReference type="InterPro" id="IPR018225">
    <property type="entry name" value="Transaldolase_AS"/>
</dbReference>
<dbReference type="PANTHER" id="PTHR10683">
    <property type="entry name" value="TRANSALDOLASE"/>
    <property type="match status" value="1"/>
</dbReference>
<reference evidence="12" key="1">
    <citation type="submission" date="2021-02" db="EMBL/GenBank/DDBJ databases">
        <title>Natrosporangium hydrolyticum gen. nov., sp. nov, a haloalkaliphilic actinobacterium from a soda solonchak soil.</title>
        <authorList>
            <person name="Sorokin D.Y."/>
            <person name="Khijniak T.V."/>
            <person name="Zakharycheva A.P."/>
            <person name="Boueva O.V."/>
            <person name="Ariskina E.V."/>
            <person name="Hahnke R.L."/>
            <person name="Bunk B."/>
            <person name="Sproer C."/>
            <person name="Schumann P."/>
            <person name="Evtushenko L.I."/>
            <person name="Kublanov I.V."/>
        </authorList>
    </citation>
    <scope>NUCLEOTIDE SEQUENCE</scope>
    <source>
        <strain evidence="12">DSM 106523</strain>
    </source>
</reference>
<dbReference type="GO" id="GO:0005737">
    <property type="term" value="C:cytoplasm"/>
    <property type="evidence" value="ECO:0007669"/>
    <property type="project" value="UniProtKB-SubCell"/>
</dbReference>
<dbReference type="SUPFAM" id="SSF51569">
    <property type="entry name" value="Aldolase"/>
    <property type="match status" value="1"/>
</dbReference>
<evidence type="ECO:0000256" key="9">
    <source>
        <dbReference type="ARBA" id="ARBA00023270"/>
    </source>
</evidence>
<dbReference type="UniPathway" id="UPA00115">
    <property type="reaction ID" value="UER00414"/>
</dbReference>
<dbReference type="InterPro" id="IPR013785">
    <property type="entry name" value="Aldolase_TIM"/>
</dbReference>
<evidence type="ECO:0000256" key="2">
    <source>
        <dbReference type="ARBA" id="ARBA00004496"/>
    </source>
</evidence>
<comment type="catalytic activity">
    <reaction evidence="10 11">
        <text>D-sedoheptulose 7-phosphate + D-glyceraldehyde 3-phosphate = D-erythrose 4-phosphate + beta-D-fructose 6-phosphate</text>
        <dbReference type="Rhea" id="RHEA:17053"/>
        <dbReference type="ChEBI" id="CHEBI:16897"/>
        <dbReference type="ChEBI" id="CHEBI:57483"/>
        <dbReference type="ChEBI" id="CHEBI:57634"/>
        <dbReference type="ChEBI" id="CHEBI:59776"/>
        <dbReference type="EC" id="2.2.1.2"/>
    </reaction>
</comment>